<feature type="transmembrane region" description="Helical" evidence="1">
    <location>
        <begin position="126"/>
        <end position="142"/>
    </location>
</feature>
<name>A0AAQ3WAZ3_9ENTE</name>
<feature type="transmembrane region" description="Helical" evidence="1">
    <location>
        <begin position="528"/>
        <end position="548"/>
    </location>
</feature>
<feature type="transmembrane region" description="Helical" evidence="1">
    <location>
        <begin position="102"/>
        <end position="120"/>
    </location>
</feature>
<dbReference type="EMBL" id="CP147244">
    <property type="protein sequence ID" value="WYJ99075.1"/>
    <property type="molecule type" value="Genomic_DNA"/>
</dbReference>
<accession>A0AAQ3WAZ3</accession>
<organism evidence="2 3">
    <name type="scientific">Candidatus Enterococcus palustris</name>
    <dbReference type="NCBI Taxonomy" id="1834189"/>
    <lineage>
        <taxon>Bacteria</taxon>
        <taxon>Bacillati</taxon>
        <taxon>Bacillota</taxon>
        <taxon>Bacilli</taxon>
        <taxon>Lactobacillales</taxon>
        <taxon>Enterococcaceae</taxon>
        <taxon>Enterococcus</taxon>
    </lineage>
</organism>
<evidence type="ECO:0008006" key="4">
    <source>
        <dbReference type="Google" id="ProtNLM"/>
    </source>
</evidence>
<reference evidence="2 3" key="2">
    <citation type="submission" date="2024-03" db="EMBL/GenBank/DDBJ databases">
        <title>The Genome Sequence of Enterococcus sp. DIV0205d.</title>
        <authorList>
            <consortium name="The Broad Institute Genomics Platform"/>
            <consortium name="The Broad Institute Microbial Omics Core"/>
            <consortium name="The Broad Institute Genomic Center for Infectious Diseases"/>
            <person name="Earl A."/>
            <person name="Manson A."/>
            <person name="Gilmore M."/>
            <person name="Schwartman J."/>
            <person name="Shea T."/>
            <person name="Abouelleil A."/>
            <person name="Cao P."/>
            <person name="Chapman S."/>
            <person name="Cusick C."/>
            <person name="Young S."/>
            <person name="Neafsey D."/>
            <person name="Nusbaum C."/>
            <person name="Birren B."/>
        </authorList>
    </citation>
    <scope>NUCLEOTIDE SEQUENCE [LARGE SCALE GENOMIC DNA]</scope>
    <source>
        <strain evidence="2 3">7F3_DIV0205</strain>
    </source>
</reference>
<feature type="transmembrane region" description="Helical" evidence="1">
    <location>
        <begin position="12"/>
        <end position="31"/>
    </location>
</feature>
<evidence type="ECO:0000313" key="3">
    <source>
        <dbReference type="Proteomes" id="UP000194948"/>
    </source>
</evidence>
<evidence type="ECO:0000313" key="2">
    <source>
        <dbReference type="EMBL" id="WYJ99075.1"/>
    </source>
</evidence>
<keyword evidence="1" id="KW-0812">Transmembrane</keyword>
<dbReference type="AlphaFoldDB" id="A0AAQ3WAZ3"/>
<feature type="transmembrane region" description="Helical" evidence="1">
    <location>
        <begin position="316"/>
        <end position="337"/>
    </location>
</feature>
<feature type="transmembrane region" description="Helical" evidence="1">
    <location>
        <begin position="379"/>
        <end position="396"/>
    </location>
</feature>
<keyword evidence="3" id="KW-1185">Reference proteome</keyword>
<dbReference type="Proteomes" id="UP000194948">
    <property type="component" value="Chromosome"/>
</dbReference>
<gene>
    <name evidence="2" type="ORF">A5821_000151</name>
</gene>
<protein>
    <recommendedName>
        <fullName evidence="4">Membrane protein 6-pyruvoyl-tetrahydropterin synthase-related domain-containing protein</fullName>
    </recommendedName>
</protein>
<feature type="transmembrane region" description="Helical" evidence="1">
    <location>
        <begin position="154"/>
        <end position="176"/>
    </location>
</feature>
<proteinExistence type="predicted"/>
<reference evidence="3" key="1">
    <citation type="submission" date="2017-05" db="EMBL/GenBank/DDBJ databases">
        <title>The Genome Sequence of EEnterococcus faecalis 9F2_4866.</title>
        <authorList>
            <consortium name="The Broad Institute Genomics Platform"/>
            <consortium name="The Broad Institute Genomic Center for Infectious Diseases"/>
            <person name="Earl A."/>
            <person name="Manson A."/>
            <person name="Schwartman J."/>
            <person name="Gilmore M."/>
            <person name="Abouelleil A."/>
            <person name="Cao P."/>
            <person name="Chapman S."/>
            <person name="Cusick C."/>
            <person name="Shea T."/>
            <person name="Young S."/>
            <person name="Neafsey D."/>
            <person name="Nusbaum C."/>
            <person name="Birren B."/>
        </authorList>
    </citation>
    <scope>NUCLEOTIDE SEQUENCE [LARGE SCALE GENOMIC DNA]</scope>
    <source>
        <strain evidence="3">7F3_DIV0205</strain>
    </source>
</reference>
<keyword evidence="1" id="KW-1133">Transmembrane helix</keyword>
<feature type="transmembrane region" description="Helical" evidence="1">
    <location>
        <begin position="226"/>
        <end position="246"/>
    </location>
</feature>
<feature type="transmembrane region" description="Helical" evidence="1">
    <location>
        <begin position="349"/>
        <end position="367"/>
    </location>
</feature>
<keyword evidence="1" id="KW-0472">Membrane</keyword>
<sequence>MKRKKNLIYNEYVLVCLFALVIAGLFIMPFVSRGYLVYGDDLHYQLSRIKEITGWLQDGSMNFPGISTRSFYLIGYGVNLFYPWLTLTLFSSVSLLIKNPVIAIYIGFYLYTFFTALIAYCCMKRFSHSWVSSAAFSVLYTFSIYRTIDGFTRFALAEFIALTFLPLVLLGSYEVLFGDKRYWVFVTIGFSLIVYTHVLSAFLACLYLFLFWGSSLFFMKERVKRTLILFFSGLVAVFASAGYLFGFGEEQLFQSFLQPSPMNLVADDISELVLRSFSNDLMQSSLGGVYNIGFICLLILFIGVFFVKKMTRNYQLIYGISIATFLLTTSLFPWQLLQQTPLSVIQFPFRLMIFPTLFACLTGANIIKIVSEKLSVKRKLALLAGTILLCLTPWLLSVNKMLDNASRFGFDTESIFFTDPENRYSMWIDQYVPEKSQLYLEDIYQHIGYVDNKVLKMEPIGEKQRIVFELSTDKSRTEVDLPIIRYKNSAVLVNGKKTDITSSERGTIQFIVPKGANQIEVRYIGSKIIIFGVVLSILSWLGLLGYMVNVLKNK</sequence>
<dbReference type="RefSeq" id="WP_086312457.1">
    <property type="nucleotide sequence ID" value="NZ_CP147244.1"/>
</dbReference>
<feature type="transmembrane region" description="Helical" evidence="1">
    <location>
        <begin position="71"/>
        <end position="90"/>
    </location>
</feature>
<evidence type="ECO:0000256" key="1">
    <source>
        <dbReference type="SAM" id="Phobius"/>
    </source>
</evidence>
<feature type="transmembrane region" description="Helical" evidence="1">
    <location>
        <begin position="288"/>
        <end position="307"/>
    </location>
</feature>
<feature type="transmembrane region" description="Helical" evidence="1">
    <location>
        <begin position="182"/>
        <end position="214"/>
    </location>
</feature>